<dbReference type="EMBL" id="BMAW01006936">
    <property type="protein sequence ID" value="GFT01361.1"/>
    <property type="molecule type" value="Genomic_DNA"/>
</dbReference>
<evidence type="ECO:0000313" key="2">
    <source>
        <dbReference type="EMBL" id="GFT01361.1"/>
    </source>
</evidence>
<gene>
    <name evidence="2" type="ORF">NPIL_34531</name>
</gene>
<proteinExistence type="predicted"/>
<evidence type="ECO:0000256" key="1">
    <source>
        <dbReference type="SAM" id="MobiDB-lite"/>
    </source>
</evidence>
<organism evidence="2 3">
    <name type="scientific">Nephila pilipes</name>
    <name type="common">Giant wood spider</name>
    <name type="synonym">Nephila maculata</name>
    <dbReference type="NCBI Taxonomy" id="299642"/>
    <lineage>
        <taxon>Eukaryota</taxon>
        <taxon>Metazoa</taxon>
        <taxon>Ecdysozoa</taxon>
        <taxon>Arthropoda</taxon>
        <taxon>Chelicerata</taxon>
        <taxon>Arachnida</taxon>
        <taxon>Araneae</taxon>
        <taxon>Araneomorphae</taxon>
        <taxon>Entelegynae</taxon>
        <taxon>Araneoidea</taxon>
        <taxon>Nephilidae</taxon>
        <taxon>Nephila</taxon>
    </lineage>
</organism>
<reference evidence="2" key="1">
    <citation type="submission" date="2020-08" db="EMBL/GenBank/DDBJ databases">
        <title>Multicomponent nature underlies the extraordinary mechanical properties of spider dragline silk.</title>
        <authorList>
            <person name="Kono N."/>
            <person name="Nakamura H."/>
            <person name="Mori M."/>
            <person name="Yoshida Y."/>
            <person name="Ohtoshi R."/>
            <person name="Malay A.D."/>
            <person name="Moran D.A.P."/>
            <person name="Tomita M."/>
            <person name="Numata K."/>
            <person name="Arakawa K."/>
        </authorList>
    </citation>
    <scope>NUCLEOTIDE SEQUENCE</scope>
</reference>
<accession>A0A8X6TF20</accession>
<dbReference type="Proteomes" id="UP000887013">
    <property type="component" value="Unassembled WGS sequence"/>
</dbReference>
<feature type="region of interest" description="Disordered" evidence="1">
    <location>
        <begin position="73"/>
        <end position="93"/>
    </location>
</feature>
<keyword evidence="3" id="KW-1185">Reference proteome</keyword>
<evidence type="ECO:0000313" key="3">
    <source>
        <dbReference type="Proteomes" id="UP000887013"/>
    </source>
</evidence>
<comment type="caution">
    <text evidence="2">The sequence shown here is derived from an EMBL/GenBank/DDBJ whole genome shotgun (WGS) entry which is preliminary data.</text>
</comment>
<dbReference type="AlphaFoldDB" id="A0A8X6TF20"/>
<name>A0A8X6TF20_NEPPI</name>
<feature type="compositionally biased region" description="Basic and acidic residues" evidence="1">
    <location>
        <begin position="73"/>
        <end position="87"/>
    </location>
</feature>
<sequence length="93" mass="10592">MVRVALRVGHREESLLLESVFGSLTRECHQQFRYRNIGSESAAEICQARNSFDFQVELGLNCWIHRGRFVHASPRDSEKQGVKKGEGDFAAIQ</sequence>
<protein>
    <submittedName>
        <fullName evidence="2">Uncharacterized protein</fullName>
    </submittedName>
</protein>